<evidence type="ECO:0000313" key="2">
    <source>
        <dbReference type="EMBL" id="KRG76992.1"/>
    </source>
</evidence>
<dbReference type="EMBL" id="LDJM01000020">
    <property type="protein sequence ID" value="KRG76992.1"/>
    <property type="molecule type" value="Genomic_DNA"/>
</dbReference>
<dbReference type="AlphaFoldDB" id="A0A0R0D627"/>
<sequence>MRTAWLGVLLWLPLSHALAATPAGAVHAHQLQAWQQQFQRLPLVEQQRIREAWQQYRQLPPEQQQQLQRSFAGLDRFHRDGWRLGPRLGRHWPGLQPLFAYVEPGQQATLLALLHELDEAALERLVRLAQRTAPEQRQSLREALLALPAAQRASWLRQQAGA</sequence>
<dbReference type="Proteomes" id="UP000050956">
    <property type="component" value="Unassembled WGS sequence"/>
</dbReference>
<accession>A0A0R0D627</accession>
<dbReference type="PATRIC" id="fig|336566.3.peg.1104"/>
<comment type="caution">
    <text evidence="2">The sequence shown here is derived from an EMBL/GenBank/DDBJ whole genome shotgun (WGS) entry which is preliminary data.</text>
</comment>
<feature type="signal peptide" evidence="1">
    <location>
        <begin position="1"/>
        <end position="19"/>
    </location>
</feature>
<evidence type="ECO:0008006" key="4">
    <source>
        <dbReference type="Google" id="ProtNLM"/>
    </source>
</evidence>
<feature type="chain" id="PRO_5006395167" description="DUF3106 domain-containing protein" evidence="1">
    <location>
        <begin position="20"/>
        <end position="162"/>
    </location>
</feature>
<proteinExistence type="predicted"/>
<organism evidence="2 3">
    <name type="scientific">Stenotrophomonas ginsengisoli</name>
    <dbReference type="NCBI Taxonomy" id="336566"/>
    <lineage>
        <taxon>Bacteria</taxon>
        <taxon>Pseudomonadati</taxon>
        <taxon>Pseudomonadota</taxon>
        <taxon>Gammaproteobacteria</taxon>
        <taxon>Lysobacterales</taxon>
        <taxon>Lysobacteraceae</taxon>
        <taxon>Stenotrophomonas</taxon>
    </lineage>
</organism>
<evidence type="ECO:0000256" key="1">
    <source>
        <dbReference type="SAM" id="SignalP"/>
    </source>
</evidence>
<protein>
    <recommendedName>
        <fullName evidence="4">DUF3106 domain-containing protein</fullName>
    </recommendedName>
</protein>
<reference evidence="2 3" key="1">
    <citation type="submission" date="2015-05" db="EMBL/GenBank/DDBJ databases">
        <title>Genome sequencing and analysis of members of genus Stenotrophomonas.</title>
        <authorList>
            <person name="Patil P.P."/>
            <person name="Midha S."/>
            <person name="Patil P.B."/>
        </authorList>
    </citation>
    <scope>NUCLEOTIDE SEQUENCE [LARGE SCALE GENOMIC DNA]</scope>
    <source>
        <strain evidence="2 3">DSM 24757</strain>
    </source>
</reference>
<dbReference type="STRING" id="336566.ABB30_08465"/>
<keyword evidence="1" id="KW-0732">Signal</keyword>
<gene>
    <name evidence="2" type="ORF">ABB30_08465</name>
</gene>
<name>A0A0R0D627_9GAMM</name>
<keyword evidence="3" id="KW-1185">Reference proteome</keyword>
<evidence type="ECO:0000313" key="3">
    <source>
        <dbReference type="Proteomes" id="UP000050956"/>
    </source>
</evidence>